<feature type="compositionally biased region" description="Polar residues" evidence="1">
    <location>
        <begin position="1467"/>
        <end position="1487"/>
    </location>
</feature>
<keyword evidence="2" id="KW-1133">Transmembrane helix</keyword>
<dbReference type="SUPFAM" id="SSF48452">
    <property type="entry name" value="TPR-like"/>
    <property type="match status" value="1"/>
</dbReference>
<feature type="transmembrane region" description="Helical" evidence="2">
    <location>
        <begin position="1293"/>
        <end position="1321"/>
    </location>
</feature>
<feature type="compositionally biased region" description="Basic and acidic residues" evidence="1">
    <location>
        <begin position="282"/>
        <end position="304"/>
    </location>
</feature>
<gene>
    <name evidence="3" type="ORF">FAGAP_1495</name>
</gene>
<name>A0A9P5EA93_9HYPO</name>
<dbReference type="Proteomes" id="UP000737391">
    <property type="component" value="Unassembled WGS sequence"/>
</dbReference>
<organism evidence="3 4">
    <name type="scientific">Fusarium agapanthi</name>
    <dbReference type="NCBI Taxonomy" id="1803897"/>
    <lineage>
        <taxon>Eukaryota</taxon>
        <taxon>Fungi</taxon>
        <taxon>Dikarya</taxon>
        <taxon>Ascomycota</taxon>
        <taxon>Pezizomycotina</taxon>
        <taxon>Sordariomycetes</taxon>
        <taxon>Hypocreomycetidae</taxon>
        <taxon>Hypocreales</taxon>
        <taxon>Nectriaceae</taxon>
        <taxon>Fusarium</taxon>
        <taxon>Fusarium fujikuroi species complex</taxon>
    </lineage>
</organism>
<comment type="caution">
    <text evidence="3">The sequence shown here is derived from an EMBL/GenBank/DDBJ whole genome shotgun (WGS) entry which is preliminary data.</text>
</comment>
<keyword evidence="2" id="KW-0472">Membrane</keyword>
<evidence type="ECO:0000313" key="3">
    <source>
        <dbReference type="EMBL" id="KAF4502310.1"/>
    </source>
</evidence>
<protein>
    <submittedName>
        <fullName evidence="3">Uncharacterized protein</fullName>
    </submittedName>
</protein>
<feature type="region of interest" description="Disordered" evidence="1">
    <location>
        <begin position="1419"/>
        <end position="1512"/>
    </location>
</feature>
<sequence length="1512" mass="170369">MQHLKNIYRRRRGPYAIKAPQGFTASTTPVRKPVTCVNNKRVIEVLFVHSAIEPTLLSALDVADKILQRFSLPYRLTEVSFNQKEAYQDGKVSFDEMAARLQYFIESPRSKRYRKTEPPYLMILADAPGSDLMKRISIRSLSTIPTNINLILLLQDSEQSNESHTIYGYQRQQANTLIKPNNNLFDEMILKRIDPELNRMVWTTSLQRDLIDNESLDNDLLRLLREPFEIVLSRLYESLNISFVPQFPRVGSTSSTSYFAQAQRYEDVLEASMLSEASASKSKAEKRAASDVPKETTGKARWEDLRDQAESRLESGDNKHALGMFQECLRMSIPYNTAVWEIKSGLAFARMMLGQYVQAEKDLRQLLDDLNEFDNQFLKPSITNTHGAILLNHALALFRTGNFMDMKYCLNEIILPDEYMLPSSKQPEEQLRHCKLSASVCRLRALAIAHQGFPHDPIIRKELEAADKWCEKLGNLKSEASQEADTAHEWCEKWINIQSYEGIRISNILNKARIHVLRGCYQQALSVLKPALSDAIVKIGETNLLTIEAALLSSFLQVETGQVRLGRISCERCAEVIEEAFGNEHPLALEAEFILISAAQREGFLTLALDDSASLCKRAESTVNLGHGHPSTLKYKSQLSALHIECGNYSTAKAILTDVKKIGVSLWGDEHPDVLRVRSQLSLANYHLGALETAEAETFAVLYCQLQKYLRFQRDKLWQKYDLNDGVRSFLRKMPLLQGIEDAFAASSSEVAAHPDILYTLFTCGKILTRQPLSDLNLADKILGLVRDAGKKRLGLFHPLPLMACLSIGEIHSTMGMANADDIERRELYRKAILSFTNVIGDEAPSSGCINTAGDSGKENPDQPYLSVPLDSEHPIILHARQEYTLAKLLASEFENDTTQNVDYSGELNVILAAQQSRPGRSHRQTIKTLMTILTLDLCLESPSVETVNGTISEIMWIIEKTDAEHQRFLECLLLRESRQLLSLELIDYRQRDQYNTAAQNITTTLRSSTIDMSTSNNLASQWVNPSDVSTILFVLGGDVVQKAYSQATGKIYVPVCFSFGCVAYAFVALVGIIGDGRLLATPDYPCKVLNLKSGYLRENKNFIIGRLLRDLEAIETREANIAAQDQGFDGSSYALKITVFEAMWNKNERTEFSWGWIHIVGIIMTLIQLTLAFIPFIVNRTWSVLLITVAGILLVQWTGLLPQWRAEKLPNRQRSDQVYAITSGNGSREVMVIRGSGNCLDLESLAASQSPRNGRPWEKFLWLSRPQEGTDRDLSVIRRNTMLRKAKRSDTWLFRGVPIGFIITQASCACLSVLWLLLLVNVSARGEFPDSWCLLGVGGLGMFQNAWLAAKELTPESRNIPLKRVDQVTGRKAMDCIMDFHSTYNLGKPLRDEFFPGALRPDEEAWWKGDVEKYNKRRISERSRGEPRRKPRYSGHESFLLGGDNLTTDATVFPPSMSEKRPDPTLAQQHTPYWATSTNDESGPSTSPRPLPRAPTLEMRVDSKVPPVWAA</sequence>
<feature type="compositionally biased region" description="Basic and acidic residues" evidence="1">
    <location>
        <begin position="1419"/>
        <end position="1429"/>
    </location>
</feature>
<feature type="transmembrane region" description="Helical" evidence="2">
    <location>
        <begin position="1157"/>
        <end position="1179"/>
    </location>
</feature>
<evidence type="ECO:0000256" key="2">
    <source>
        <dbReference type="SAM" id="Phobius"/>
    </source>
</evidence>
<feature type="transmembrane region" description="Helical" evidence="2">
    <location>
        <begin position="1052"/>
        <end position="1074"/>
    </location>
</feature>
<evidence type="ECO:0000313" key="4">
    <source>
        <dbReference type="Proteomes" id="UP000737391"/>
    </source>
</evidence>
<keyword evidence="2" id="KW-0812">Transmembrane</keyword>
<feature type="transmembrane region" description="Helical" evidence="2">
    <location>
        <begin position="1185"/>
        <end position="1205"/>
    </location>
</feature>
<dbReference type="InterPro" id="IPR011990">
    <property type="entry name" value="TPR-like_helical_dom_sf"/>
</dbReference>
<accession>A0A9P5EA93</accession>
<proteinExistence type="predicted"/>
<dbReference type="OrthoDB" id="1937642at2759"/>
<dbReference type="EMBL" id="LUFC02000085">
    <property type="protein sequence ID" value="KAF4502310.1"/>
    <property type="molecule type" value="Genomic_DNA"/>
</dbReference>
<reference evidence="3" key="1">
    <citation type="submission" date="2020-01" db="EMBL/GenBank/DDBJ databases">
        <title>Identification and distribution of gene clusters putatively required for synthesis of sphingolipid metabolism inhibitors in phylogenetically diverse species of the filamentous fungus Fusarium.</title>
        <authorList>
            <person name="Kim H.-S."/>
            <person name="Busman M."/>
            <person name="Brown D.W."/>
            <person name="Divon H."/>
            <person name="Uhlig S."/>
            <person name="Proctor R.H."/>
        </authorList>
    </citation>
    <scope>NUCLEOTIDE SEQUENCE</scope>
    <source>
        <strain evidence="3">NRRL 31653</strain>
    </source>
</reference>
<evidence type="ECO:0000256" key="1">
    <source>
        <dbReference type="SAM" id="MobiDB-lite"/>
    </source>
</evidence>
<dbReference type="Gene3D" id="1.25.40.10">
    <property type="entry name" value="Tetratricopeptide repeat domain"/>
    <property type="match status" value="2"/>
</dbReference>
<keyword evidence="4" id="KW-1185">Reference proteome</keyword>
<feature type="region of interest" description="Disordered" evidence="1">
    <location>
        <begin position="280"/>
        <end position="304"/>
    </location>
</feature>